<organism evidence="1">
    <name type="scientific">marine metagenome</name>
    <dbReference type="NCBI Taxonomy" id="408172"/>
    <lineage>
        <taxon>unclassified sequences</taxon>
        <taxon>metagenomes</taxon>
        <taxon>ecological metagenomes</taxon>
    </lineage>
</organism>
<feature type="non-terminal residue" evidence="1">
    <location>
        <position position="1"/>
    </location>
</feature>
<sequence>VELFATKDILLLGNVASRLTRKKLKDNKTVTYIVDRN</sequence>
<proteinExistence type="predicted"/>
<name>A0A382UAX8_9ZZZZ</name>
<dbReference type="EMBL" id="UINC01142685">
    <property type="protein sequence ID" value="SVD31167.1"/>
    <property type="molecule type" value="Genomic_DNA"/>
</dbReference>
<dbReference type="AlphaFoldDB" id="A0A382UAX8"/>
<feature type="non-terminal residue" evidence="1">
    <location>
        <position position="37"/>
    </location>
</feature>
<reference evidence="1" key="1">
    <citation type="submission" date="2018-05" db="EMBL/GenBank/DDBJ databases">
        <authorList>
            <person name="Lanie J.A."/>
            <person name="Ng W.-L."/>
            <person name="Kazmierczak K.M."/>
            <person name="Andrzejewski T.M."/>
            <person name="Davidsen T.M."/>
            <person name="Wayne K.J."/>
            <person name="Tettelin H."/>
            <person name="Glass J.I."/>
            <person name="Rusch D."/>
            <person name="Podicherti R."/>
            <person name="Tsui H.-C.T."/>
            <person name="Winkler M.E."/>
        </authorList>
    </citation>
    <scope>NUCLEOTIDE SEQUENCE</scope>
</reference>
<protein>
    <submittedName>
        <fullName evidence="1">Uncharacterized protein</fullName>
    </submittedName>
</protein>
<evidence type="ECO:0000313" key="1">
    <source>
        <dbReference type="EMBL" id="SVD31167.1"/>
    </source>
</evidence>
<accession>A0A382UAX8</accession>
<gene>
    <name evidence="1" type="ORF">METZ01_LOCUS384021</name>
</gene>